<feature type="modified residue" description="4-aspartylphosphate" evidence="2">
    <location>
        <position position="53"/>
    </location>
</feature>
<evidence type="ECO:0000313" key="4">
    <source>
        <dbReference type="EMBL" id="AGA90913.1"/>
    </source>
</evidence>
<gene>
    <name evidence="4" type="ORF">Thimo_2165</name>
</gene>
<dbReference type="Proteomes" id="UP000010816">
    <property type="component" value="Chromosome"/>
</dbReference>
<dbReference type="SUPFAM" id="SSF52172">
    <property type="entry name" value="CheY-like"/>
    <property type="match status" value="1"/>
</dbReference>
<evidence type="ECO:0000256" key="1">
    <source>
        <dbReference type="ARBA" id="ARBA00022553"/>
    </source>
</evidence>
<dbReference type="STRING" id="765912.Thimo_2165"/>
<keyword evidence="4" id="KW-0238">DNA-binding</keyword>
<dbReference type="GO" id="GO:0003677">
    <property type="term" value="F:DNA binding"/>
    <property type="evidence" value="ECO:0007669"/>
    <property type="project" value="UniProtKB-KW"/>
</dbReference>
<dbReference type="Pfam" id="PF00072">
    <property type="entry name" value="Response_reg"/>
    <property type="match status" value="1"/>
</dbReference>
<keyword evidence="1 2" id="KW-0597">Phosphoprotein</keyword>
<organism evidence="4 5">
    <name type="scientific">Thioflavicoccus mobilis 8321</name>
    <dbReference type="NCBI Taxonomy" id="765912"/>
    <lineage>
        <taxon>Bacteria</taxon>
        <taxon>Pseudomonadati</taxon>
        <taxon>Pseudomonadota</taxon>
        <taxon>Gammaproteobacteria</taxon>
        <taxon>Chromatiales</taxon>
        <taxon>Chromatiaceae</taxon>
        <taxon>Thioflavicoccus</taxon>
    </lineage>
</organism>
<dbReference type="eggNOG" id="COG2204">
    <property type="taxonomic scope" value="Bacteria"/>
</dbReference>
<dbReference type="PROSITE" id="PS50110">
    <property type="entry name" value="RESPONSE_REGULATORY"/>
    <property type="match status" value="1"/>
</dbReference>
<reference evidence="4 5" key="1">
    <citation type="submission" date="2011-09" db="EMBL/GenBank/DDBJ databases">
        <title>Complete sequence of chromosome of Thioflavicoccus mobilis 8321.</title>
        <authorList>
            <consortium name="US DOE Joint Genome Institute"/>
            <person name="Lucas S."/>
            <person name="Han J."/>
            <person name="Lapidus A."/>
            <person name="Cheng J.-F."/>
            <person name="Goodwin L."/>
            <person name="Pitluck S."/>
            <person name="Peters L."/>
            <person name="Ovchinnikova G."/>
            <person name="Lu M."/>
            <person name="Detter J.C."/>
            <person name="Han C."/>
            <person name="Tapia R."/>
            <person name="Land M."/>
            <person name="Hauser L."/>
            <person name="Kyrpides N."/>
            <person name="Ivanova N."/>
            <person name="Pagani I."/>
            <person name="Vogl K."/>
            <person name="Liu Z."/>
            <person name="Imhoff J."/>
            <person name="Thiel V."/>
            <person name="Frigaard N.-U."/>
            <person name="Bryant D."/>
            <person name="Woyke T."/>
        </authorList>
    </citation>
    <scope>NUCLEOTIDE SEQUENCE [LARGE SCALE GENOMIC DNA]</scope>
    <source>
        <strain evidence="4 5">8321</strain>
    </source>
</reference>
<accession>L0GVW2</accession>
<evidence type="ECO:0000259" key="3">
    <source>
        <dbReference type="PROSITE" id="PS50110"/>
    </source>
</evidence>
<proteinExistence type="predicted"/>
<dbReference type="HOGENOM" id="CLU_000445_69_8_6"/>
<dbReference type="GO" id="GO:0000160">
    <property type="term" value="P:phosphorelay signal transduction system"/>
    <property type="evidence" value="ECO:0007669"/>
    <property type="project" value="InterPro"/>
</dbReference>
<dbReference type="InterPro" id="IPR011006">
    <property type="entry name" value="CheY-like_superfamily"/>
</dbReference>
<dbReference type="KEGG" id="tmb:Thimo_2165"/>
<dbReference type="AlphaFoldDB" id="L0GVW2"/>
<sequence length="132" mass="14811">MAKRILIIDDDASARRAFQTALRSQGYEILEADNGATGSQMAIEKDVDLVYLDLRMPSIDGVETLRRIRAVKDDLVVYIVTVFQREFFDELVTARGEGLSFELLRKPLASDQLIAITADILSVDNTGDTRWC</sequence>
<dbReference type="PANTHER" id="PTHR44591:SF3">
    <property type="entry name" value="RESPONSE REGULATORY DOMAIN-CONTAINING PROTEIN"/>
    <property type="match status" value="1"/>
</dbReference>
<dbReference type="PANTHER" id="PTHR44591">
    <property type="entry name" value="STRESS RESPONSE REGULATOR PROTEIN 1"/>
    <property type="match status" value="1"/>
</dbReference>
<evidence type="ECO:0000313" key="5">
    <source>
        <dbReference type="Proteomes" id="UP000010816"/>
    </source>
</evidence>
<protein>
    <submittedName>
        <fullName evidence="4">Response regulator with CheY-like receiver, AAA-type ATPase, and DNA-binding domains</fullName>
    </submittedName>
</protein>
<keyword evidence="5" id="KW-1185">Reference proteome</keyword>
<dbReference type="EMBL" id="CP003051">
    <property type="protein sequence ID" value="AGA90913.1"/>
    <property type="molecule type" value="Genomic_DNA"/>
</dbReference>
<dbReference type="Gene3D" id="3.40.50.2300">
    <property type="match status" value="1"/>
</dbReference>
<dbReference type="InterPro" id="IPR001789">
    <property type="entry name" value="Sig_transdc_resp-reg_receiver"/>
</dbReference>
<feature type="domain" description="Response regulatory" evidence="3">
    <location>
        <begin position="4"/>
        <end position="121"/>
    </location>
</feature>
<dbReference type="InterPro" id="IPR050595">
    <property type="entry name" value="Bact_response_regulator"/>
</dbReference>
<dbReference type="RefSeq" id="WP_015281052.1">
    <property type="nucleotide sequence ID" value="NC_019940.1"/>
</dbReference>
<dbReference type="OrthoDB" id="9800897at2"/>
<evidence type="ECO:0000256" key="2">
    <source>
        <dbReference type="PROSITE-ProRule" id="PRU00169"/>
    </source>
</evidence>
<name>L0GVW2_9GAMM</name>
<dbReference type="SMART" id="SM00448">
    <property type="entry name" value="REC"/>
    <property type="match status" value="1"/>
</dbReference>